<accession>A0A8J2N8M9</accession>
<dbReference type="EMBL" id="CAJRGZ010000029">
    <property type="protein sequence ID" value="CAG5183500.1"/>
    <property type="molecule type" value="Genomic_DNA"/>
</dbReference>
<comment type="caution">
    <text evidence="2">The sequence shown here is derived from an EMBL/GenBank/DDBJ whole genome shotgun (WGS) entry which is preliminary data.</text>
</comment>
<name>A0A8J2N8M9_9PLEO</name>
<feature type="compositionally biased region" description="Polar residues" evidence="1">
    <location>
        <begin position="9"/>
        <end position="29"/>
    </location>
</feature>
<dbReference type="EMBL" id="CAJRGZ010000022">
    <property type="protein sequence ID" value="CAG5175556.1"/>
    <property type="molecule type" value="Genomic_DNA"/>
</dbReference>
<feature type="compositionally biased region" description="Polar residues" evidence="1">
    <location>
        <begin position="56"/>
        <end position="66"/>
    </location>
</feature>
<reference evidence="2" key="1">
    <citation type="submission" date="2021-05" db="EMBL/GenBank/DDBJ databases">
        <authorList>
            <person name="Stam R."/>
        </authorList>
    </citation>
    <scope>NUCLEOTIDE SEQUENCE</scope>
    <source>
        <strain evidence="2">CS162</strain>
    </source>
</reference>
<feature type="region of interest" description="Disordered" evidence="1">
    <location>
        <begin position="1"/>
        <end position="71"/>
    </location>
</feature>
<dbReference type="AlphaFoldDB" id="A0A8J2N8M9"/>
<evidence type="ECO:0000313" key="2">
    <source>
        <dbReference type="EMBL" id="CAG5175556.1"/>
    </source>
</evidence>
<organism evidence="2 4">
    <name type="scientific">Alternaria atra</name>
    <dbReference type="NCBI Taxonomy" id="119953"/>
    <lineage>
        <taxon>Eukaryota</taxon>
        <taxon>Fungi</taxon>
        <taxon>Dikarya</taxon>
        <taxon>Ascomycota</taxon>
        <taxon>Pezizomycotina</taxon>
        <taxon>Dothideomycetes</taxon>
        <taxon>Pleosporomycetidae</taxon>
        <taxon>Pleosporales</taxon>
        <taxon>Pleosporineae</taxon>
        <taxon>Pleosporaceae</taxon>
        <taxon>Alternaria</taxon>
        <taxon>Alternaria sect. Ulocladioides</taxon>
    </lineage>
</organism>
<dbReference type="RefSeq" id="XP_043174184.1">
    <property type="nucleotide sequence ID" value="XM_043318249.1"/>
</dbReference>
<gene>
    <name evidence="3" type="ORF">ALTATR162_LOCUS10612</name>
    <name evidence="2" type="ORF">ALTATR162_LOCUS8133</name>
</gene>
<dbReference type="OrthoDB" id="3747906at2759"/>
<dbReference type="Proteomes" id="UP000676310">
    <property type="component" value="Unassembled WGS sequence"/>
</dbReference>
<dbReference type="GeneID" id="67010793"/>
<keyword evidence="4" id="KW-1185">Reference proteome</keyword>
<evidence type="ECO:0000256" key="1">
    <source>
        <dbReference type="SAM" id="MobiDB-lite"/>
    </source>
</evidence>
<feature type="compositionally biased region" description="Acidic residues" evidence="1">
    <location>
        <begin position="34"/>
        <end position="53"/>
    </location>
</feature>
<evidence type="ECO:0000313" key="3">
    <source>
        <dbReference type="EMBL" id="CAG5183500.1"/>
    </source>
</evidence>
<proteinExistence type="predicted"/>
<sequence length="172" mass="19415">MTLPRASKKSTSATPSIAATRQGAQQSRRQIIGEAEELDDSGEANSAGDDEDSGHEGTQASQNTSDGPLEHLMAKMVEDQRKRYDMLKKNVGRTYNNHYDNIEESINIVYDTHEQEASTAHQAQLKRLQDLFDQKTSIETAMTRQLASLQKIYHAHSRDLEAVVDRRLREMK</sequence>
<protein>
    <submittedName>
        <fullName evidence="2">Uncharacterized protein</fullName>
    </submittedName>
</protein>
<evidence type="ECO:0000313" key="4">
    <source>
        <dbReference type="Proteomes" id="UP000676310"/>
    </source>
</evidence>